<reference evidence="5" key="1">
    <citation type="submission" date="2022-01" db="EMBL/GenBank/DDBJ databases">
        <title>Gillisia lutea sp. nov., isolated from marine plastic residues from the Malvarosa beach (Valencia, Spain).</title>
        <authorList>
            <person name="Vidal-Verdu A."/>
            <person name="Molina-Menor E."/>
            <person name="Satari L."/>
            <person name="Pascual J."/>
            <person name="Pereto J."/>
            <person name="Porcar M."/>
        </authorList>
    </citation>
    <scope>NUCLEOTIDE SEQUENCE</scope>
    <source>
        <strain evidence="5">M10.2A</strain>
    </source>
</reference>
<feature type="domain" description="Sialate O-acetylesterase" evidence="3">
    <location>
        <begin position="407"/>
        <end position="529"/>
    </location>
</feature>
<dbReference type="PANTHER" id="PTHR22901">
    <property type="entry name" value="SIALATE O-ACETYLESTERASE"/>
    <property type="match status" value="1"/>
</dbReference>
<dbReference type="SUPFAM" id="SSF52266">
    <property type="entry name" value="SGNH hydrolase"/>
    <property type="match status" value="1"/>
</dbReference>
<dbReference type="Proteomes" id="UP001179363">
    <property type="component" value="Unassembled WGS sequence"/>
</dbReference>
<protein>
    <submittedName>
        <fullName evidence="5">Beta galactosidase jelly roll domain-containing protein</fullName>
    </submittedName>
</protein>
<name>A0ABS9EDZ9_9FLAO</name>
<dbReference type="InterPro" id="IPR005181">
    <property type="entry name" value="SASA"/>
</dbReference>
<gene>
    <name evidence="5" type="ORF">L1I30_05450</name>
</gene>
<organism evidence="5 6">
    <name type="scientific">Gillisia lutea</name>
    <dbReference type="NCBI Taxonomy" id="2909668"/>
    <lineage>
        <taxon>Bacteria</taxon>
        <taxon>Pseudomonadati</taxon>
        <taxon>Bacteroidota</taxon>
        <taxon>Flavobacteriia</taxon>
        <taxon>Flavobacteriales</taxon>
        <taxon>Flavobacteriaceae</taxon>
        <taxon>Gillisia</taxon>
    </lineage>
</organism>
<feature type="domain" description="Sialate O-acetylesterase" evidence="3">
    <location>
        <begin position="101"/>
        <end position="209"/>
    </location>
</feature>
<evidence type="ECO:0000256" key="1">
    <source>
        <dbReference type="ARBA" id="ARBA00022801"/>
    </source>
</evidence>
<dbReference type="PANTHER" id="PTHR22901:SF0">
    <property type="entry name" value="SIALATE O-ACETYLESTERASE"/>
    <property type="match status" value="1"/>
</dbReference>
<evidence type="ECO:0000259" key="4">
    <source>
        <dbReference type="Pfam" id="PF13364"/>
    </source>
</evidence>
<dbReference type="EMBL" id="JAKGTH010000007">
    <property type="protein sequence ID" value="MCF4101102.1"/>
    <property type="molecule type" value="Genomic_DNA"/>
</dbReference>
<proteinExistence type="predicted"/>
<dbReference type="InterPro" id="IPR025300">
    <property type="entry name" value="BetaGal_jelly_roll_dom"/>
</dbReference>
<dbReference type="InterPro" id="IPR036514">
    <property type="entry name" value="SGNH_hydro_sf"/>
</dbReference>
<sequence>MKYLLGLLFFVFIPSTLLAQIRLPKLVDDGMVLQRDAKIKIWGWSSPEEEITLEFGEVSLKTKADDKGNWSLNLSNLQAGGPFNMMISGKNQIEIKYVYVGDVWLCSGQSNMETPMSRVAPLYQQEIDSANNEYIRYFEVPKDYDLVAPRRELSGGKWEAVNRQNIEHFSAVAYFFAKNLYETYNVPIGLINSSLGGSPVEAWLSEESLMQFPEYLAEVNRLRPQGVVDSLEKIDRDRGSNWYAQINAEDKGIRESWKSENFDDSQWKVLDIPAYWSDSDLGEVNGVVWFRKNFELSKTPDSKAAKLLMGRIVDADSVFVNGEFIGNTTYQYPPRRYTIPPGILKKGTNTISVKIINERGKGGFITDKPYELNIGETTIDLKGSWKYNLGVKMTSLEPSVSYQRKPEGLFNAMINPLTNYSIKGAIWYQGESNTAKPEEYQQLFSSMIQDWRSKWNQNPKNFPFLFVQLANFMESFDHPTDSNWARLRESQLKTLALPETGMAVTIDVGEWNDIHPLNKKPVGDRLAQAAKKVAYKEDVLPSGPIVDSYKIKGDSIIIEFKNVGKSLMMKGGEELKEFAIAGEDRNFVWANARMVGNKVIVSSPEIKNPVAVRYAWANNPDEANLYNQQGLPASPFRTDNW</sequence>
<dbReference type="InterPro" id="IPR008979">
    <property type="entry name" value="Galactose-bd-like_sf"/>
</dbReference>
<feature type="domain" description="Beta-galactosidase jelly roll" evidence="4">
    <location>
        <begin position="257"/>
        <end position="355"/>
    </location>
</feature>
<dbReference type="SUPFAM" id="SSF49785">
    <property type="entry name" value="Galactose-binding domain-like"/>
    <property type="match status" value="1"/>
</dbReference>
<dbReference type="InterPro" id="IPR039329">
    <property type="entry name" value="SIAE"/>
</dbReference>
<evidence type="ECO:0000259" key="3">
    <source>
        <dbReference type="Pfam" id="PF03629"/>
    </source>
</evidence>
<dbReference type="Pfam" id="PF03629">
    <property type="entry name" value="SASA"/>
    <property type="match status" value="2"/>
</dbReference>
<dbReference type="Gene3D" id="3.40.50.1110">
    <property type="entry name" value="SGNH hydrolase"/>
    <property type="match status" value="2"/>
</dbReference>
<keyword evidence="2" id="KW-0326">Glycosidase</keyword>
<accession>A0ABS9EDZ9</accession>
<dbReference type="RefSeq" id="WP_236133253.1">
    <property type="nucleotide sequence ID" value="NZ_JAKGTH010000007.1"/>
</dbReference>
<comment type="caution">
    <text evidence="5">The sequence shown here is derived from an EMBL/GenBank/DDBJ whole genome shotgun (WGS) entry which is preliminary data.</text>
</comment>
<evidence type="ECO:0000313" key="5">
    <source>
        <dbReference type="EMBL" id="MCF4101102.1"/>
    </source>
</evidence>
<keyword evidence="1" id="KW-0378">Hydrolase</keyword>
<evidence type="ECO:0000256" key="2">
    <source>
        <dbReference type="ARBA" id="ARBA00023295"/>
    </source>
</evidence>
<dbReference type="Pfam" id="PF13364">
    <property type="entry name" value="BetaGal_ABD2"/>
    <property type="match status" value="1"/>
</dbReference>
<evidence type="ECO:0000313" key="6">
    <source>
        <dbReference type="Proteomes" id="UP001179363"/>
    </source>
</evidence>
<keyword evidence="6" id="KW-1185">Reference proteome</keyword>